<evidence type="ECO:0000313" key="6">
    <source>
        <dbReference type="Proteomes" id="UP001139887"/>
    </source>
</evidence>
<feature type="compositionally biased region" description="Polar residues" evidence="3">
    <location>
        <begin position="34"/>
        <end position="45"/>
    </location>
</feature>
<accession>A0A9W8LZF4</accession>
<dbReference type="Gene3D" id="3.30.70.330">
    <property type="match status" value="1"/>
</dbReference>
<protein>
    <recommendedName>
        <fullName evidence="4">RRM domain-containing protein</fullName>
    </recommendedName>
</protein>
<evidence type="ECO:0000259" key="4">
    <source>
        <dbReference type="PROSITE" id="PS50102"/>
    </source>
</evidence>
<dbReference type="PANTHER" id="PTHR47640:SF11">
    <property type="entry name" value="RNA-BINDING PROTEIN 42"/>
    <property type="match status" value="1"/>
</dbReference>
<dbReference type="PANTHER" id="PTHR47640">
    <property type="entry name" value="TRNA SELENOCYSTEINE 1-ASSOCIATED PROTEIN 1-RELATED-RELATED"/>
    <property type="match status" value="1"/>
</dbReference>
<dbReference type="PROSITE" id="PS50102">
    <property type="entry name" value="RRM"/>
    <property type="match status" value="1"/>
</dbReference>
<dbReference type="SUPFAM" id="SSF54928">
    <property type="entry name" value="RNA-binding domain, RBD"/>
    <property type="match status" value="1"/>
</dbReference>
<feature type="domain" description="RRM" evidence="4">
    <location>
        <begin position="190"/>
        <end position="268"/>
    </location>
</feature>
<dbReference type="SMART" id="SM00360">
    <property type="entry name" value="RRM"/>
    <property type="match status" value="1"/>
</dbReference>
<gene>
    <name evidence="5" type="ORF">IWW36_002472</name>
</gene>
<proteinExistence type="predicted"/>
<keyword evidence="1 2" id="KW-0694">RNA-binding</keyword>
<feature type="compositionally biased region" description="Basic residues" evidence="3">
    <location>
        <begin position="1"/>
        <end position="12"/>
    </location>
</feature>
<name>A0A9W8LZF4_9FUNG</name>
<dbReference type="InterPro" id="IPR035979">
    <property type="entry name" value="RBD_domain_sf"/>
</dbReference>
<dbReference type="OrthoDB" id="1749473at2759"/>
<feature type="region of interest" description="Disordered" evidence="3">
    <location>
        <begin position="1"/>
        <end position="56"/>
    </location>
</feature>
<evidence type="ECO:0000256" key="1">
    <source>
        <dbReference type="ARBA" id="ARBA00022884"/>
    </source>
</evidence>
<dbReference type="InterPro" id="IPR050825">
    <property type="entry name" value="RBM42_RBP45_47-like"/>
</dbReference>
<evidence type="ECO:0000313" key="5">
    <source>
        <dbReference type="EMBL" id="KAJ2849668.1"/>
    </source>
</evidence>
<sequence length="294" mass="33041">MLPSRNRVRPKKIVTSSQSVVLSSEPVLHKKSAQQKPEPTSSAANESPKLQADLQRKNPLSGISTAQSVHSTAAPTAATNYSNAEHLNEQYTYVTDDNGYTWLYDTVYGQYYYYDAVQGTYVPYGATDASNAGSSYQHGTSTASTAVAAVNTQSNADGKGKHSKKRRTVRMAGGEVWEDPTLDEWPTDDYRMYASNLGPDVTSEVLKQHFGKFRSLQRTHVVYEKSTGKSRGYGFLSFGDPDDFLAAWREFNNKYVGSRPIKLGKSNWKDRNVDIRKVKRIDKRAFLEFKHRKR</sequence>
<reference evidence="5" key="1">
    <citation type="submission" date="2022-07" db="EMBL/GenBank/DDBJ databases">
        <title>Phylogenomic reconstructions and comparative analyses of Kickxellomycotina fungi.</title>
        <authorList>
            <person name="Reynolds N.K."/>
            <person name="Stajich J.E."/>
            <person name="Barry K."/>
            <person name="Grigoriev I.V."/>
            <person name="Crous P."/>
            <person name="Smith M.E."/>
        </authorList>
    </citation>
    <scope>NUCLEOTIDE SEQUENCE</scope>
    <source>
        <strain evidence="5">NRRL 1566</strain>
    </source>
</reference>
<comment type="caution">
    <text evidence="5">The sequence shown here is derived from an EMBL/GenBank/DDBJ whole genome shotgun (WGS) entry which is preliminary data.</text>
</comment>
<dbReference type="GO" id="GO:0003729">
    <property type="term" value="F:mRNA binding"/>
    <property type="evidence" value="ECO:0007669"/>
    <property type="project" value="InterPro"/>
</dbReference>
<keyword evidence="6" id="KW-1185">Reference proteome</keyword>
<evidence type="ECO:0000256" key="3">
    <source>
        <dbReference type="SAM" id="MobiDB-lite"/>
    </source>
</evidence>
<evidence type="ECO:0000256" key="2">
    <source>
        <dbReference type="PROSITE-ProRule" id="PRU00176"/>
    </source>
</evidence>
<dbReference type="Proteomes" id="UP001139887">
    <property type="component" value="Unassembled WGS sequence"/>
</dbReference>
<dbReference type="InterPro" id="IPR000504">
    <property type="entry name" value="RRM_dom"/>
</dbReference>
<dbReference type="AlphaFoldDB" id="A0A9W8LZF4"/>
<organism evidence="5 6">
    <name type="scientific">Coemansia brasiliensis</name>
    <dbReference type="NCBI Taxonomy" id="2650707"/>
    <lineage>
        <taxon>Eukaryota</taxon>
        <taxon>Fungi</taxon>
        <taxon>Fungi incertae sedis</taxon>
        <taxon>Zoopagomycota</taxon>
        <taxon>Kickxellomycotina</taxon>
        <taxon>Kickxellomycetes</taxon>
        <taxon>Kickxellales</taxon>
        <taxon>Kickxellaceae</taxon>
        <taxon>Coemansia</taxon>
    </lineage>
</organism>
<dbReference type="Pfam" id="PF00076">
    <property type="entry name" value="RRM_1"/>
    <property type="match status" value="1"/>
</dbReference>
<dbReference type="EMBL" id="JANBUW010000065">
    <property type="protein sequence ID" value="KAJ2849668.1"/>
    <property type="molecule type" value="Genomic_DNA"/>
</dbReference>
<dbReference type="InterPro" id="IPR012677">
    <property type="entry name" value="Nucleotide-bd_a/b_plait_sf"/>
</dbReference>